<name>A0A1Z4N1S4_9CYAN</name>
<evidence type="ECO:0000313" key="1">
    <source>
        <dbReference type="EMBL" id="BAY99659.1"/>
    </source>
</evidence>
<dbReference type="EMBL" id="AP018248">
    <property type="protein sequence ID" value="BAY99659.1"/>
    <property type="molecule type" value="Genomic_DNA"/>
</dbReference>
<dbReference type="Proteomes" id="UP000218785">
    <property type="component" value="Chromosome"/>
</dbReference>
<evidence type="ECO:0000313" key="2">
    <source>
        <dbReference type="Proteomes" id="UP000218785"/>
    </source>
</evidence>
<organism evidence="1 2">
    <name type="scientific">Tolypothrix tenuis PCC 7101</name>
    <dbReference type="NCBI Taxonomy" id="231146"/>
    <lineage>
        <taxon>Bacteria</taxon>
        <taxon>Bacillati</taxon>
        <taxon>Cyanobacteriota</taxon>
        <taxon>Cyanophyceae</taxon>
        <taxon>Nostocales</taxon>
        <taxon>Tolypothrichaceae</taxon>
        <taxon>Tolypothrix</taxon>
    </lineage>
</organism>
<protein>
    <recommendedName>
        <fullName evidence="3">DUF2993 domain-containing protein</fullName>
    </recommendedName>
</protein>
<dbReference type="RefSeq" id="WP_096577950.1">
    <property type="nucleotide sequence ID" value="NZ_CAWNJS010000001.1"/>
</dbReference>
<keyword evidence="2" id="KW-1185">Reference proteome</keyword>
<dbReference type="Pfam" id="PF11209">
    <property type="entry name" value="LmeA"/>
    <property type="match status" value="1"/>
</dbReference>
<dbReference type="AlphaFoldDB" id="A0A1Z4N1S4"/>
<reference evidence="1 2" key="1">
    <citation type="submission" date="2017-06" db="EMBL/GenBank/DDBJ databases">
        <title>Genome sequencing of cyanobaciteial culture collection at National Institute for Environmental Studies (NIES).</title>
        <authorList>
            <person name="Hirose Y."/>
            <person name="Shimura Y."/>
            <person name="Fujisawa T."/>
            <person name="Nakamura Y."/>
            <person name="Kawachi M."/>
        </authorList>
    </citation>
    <scope>NUCLEOTIDE SEQUENCE [LARGE SCALE GENOMIC DNA]</scope>
    <source>
        <strain evidence="1 2">NIES-37</strain>
    </source>
</reference>
<gene>
    <name evidence="1" type="ORF">NIES37_36420</name>
</gene>
<accession>A0A1Z4N1S4</accession>
<sequence length="253" mass="28544">MPDKERLEEHILSQAAENTLSNQLDEVEQIDVDVRTDLLKIVQGQVDEVSLTGQGLVFQKDIRVQEIKVKTDSVAVNPLNAIFGQIELNEPVNALARIVMTVADINHALSSDLIRSQSQKWDLNVDGEIVNFNLQEIQVSLPDSDKIEFRGKVLLNELGNSRLLDFTARLKPFTHSQPFLLESFNCHQGDGLSVNLMAALMQKVKEMLQLPYFEWQNMLLSIKDMKVQADNIIMLVKAHVKQIPSTDSMLSPQ</sequence>
<dbReference type="KEGG" id="ttq:NIES37_36420"/>
<proteinExistence type="predicted"/>
<dbReference type="InterPro" id="IPR021373">
    <property type="entry name" value="DUF2993"/>
</dbReference>
<evidence type="ECO:0008006" key="3">
    <source>
        <dbReference type="Google" id="ProtNLM"/>
    </source>
</evidence>